<evidence type="ECO:0000313" key="2">
    <source>
        <dbReference type="EMBL" id="EJK53936.1"/>
    </source>
</evidence>
<name>K0RYJ4_THAOC</name>
<accession>K0RYJ4</accession>
<gene>
    <name evidence="2" type="ORF">THAOC_26533</name>
</gene>
<comment type="caution">
    <text evidence="2">The sequence shown here is derived from an EMBL/GenBank/DDBJ whole genome shotgun (WGS) entry which is preliminary data.</text>
</comment>
<sequence>LELRQQNAFTGKLTGSGSSADCDKHRSKLNSFHLPVPQEAEYYFCIDNHENAAASYRQAIISAQEHRFCHEEGLAEEKFATYLMYCNQSDAAL</sequence>
<organism evidence="2 3">
    <name type="scientific">Thalassiosira oceanica</name>
    <name type="common">Marine diatom</name>
    <dbReference type="NCBI Taxonomy" id="159749"/>
    <lineage>
        <taxon>Eukaryota</taxon>
        <taxon>Sar</taxon>
        <taxon>Stramenopiles</taxon>
        <taxon>Ochrophyta</taxon>
        <taxon>Bacillariophyta</taxon>
        <taxon>Coscinodiscophyceae</taxon>
        <taxon>Thalassiosirophycidae</taxon>
        <taxon>Thalassiosirales</taxon>
        <taxon>Thalassiosiraceae</taxon>
        <taxon>Thalassiosira</taxon>
    </lineage>
</organism>
<evidence type="ECO:0000313" key="3">
    <source>
        <dbReference type="Proteomes" id="UP000266841"/>
    </source>
</evidence>
<keyword evidence="3" id="KW-1185">Reference proteome</keyword>
<evidence type="ECO:0000256" key="1">
    <source>
        <dbReference type="SAM" id="MobiDB-lite"/>
    </source>
</evidence>
<dbReference type="AlphaFoldDB" id="K0RYJ4"/>
<reference evidence="2 3" key="1">
    <citation type="journal article" date="2012" name="Genome Biol.">
        <title>Genome and low-iron response of an oceanic diatom adapted to chronic iron limitation.</title>
        <authorList>
            <person name="Lommer M."/>
            <person name="Specht M."/>
            <person name="Roy A.S."/>
            <person name="Kraemer L."/>
            <person name="Andreson R."/>
            <person name="Gutowska M.A."/>
            <person name="Wolf J."/>
            <person name="Bergner S.V."/>
            <person name="Schilhabel M.B."/>
            <person name="Klostermeier U.C."/>
            <person name="Beiko R.G."/>
            <person name="Rosenstiel P."/>
            <person name="Hippler M."/>
            <person name="Laroche J."/>
        </authorList>
    </citation>
    <scope>NUCLEOTIDE SEQUENCE [LARGE SCALE GENOMIC DNA]</scope>
    <source>
        <strain evidence="2 3">CCMP1005</strain>
    </source>
</reference>
<proteinExistence type="predicted"/>
<feature type="non-terminal residue" evidence="2">
    <location>
        <position position="1"/>
    </location>
</feature>
<feature type="compositionally biased region" description="Polar residues" evidence="1">
    <location>
        <begin position="1"/>
        <end position="19"/>
    </location>
</feature>
<dbReference type="Proteomes" id="UP000266841">
    <property type="component" value="Unassembled WGS sequence"/>
</dbReference>
<protein>
    <submittedName>
        <fullName evidence="2">Uncharacterized protein</fullName>
    </submittedName>
</protein>
<dbReference type="EMBL" id="AGNL01036697">
    <property type="protein sequence ID" value="EJK53936.1"/>
    <property type="molecule type" value="Genomic_DNA"/>
</dbReference>
<feature type="region of interest" description="Disordered" evidence="1">
    <location>
        <begin position="1"/>
        <end position="21"/>
    </location>
</feature>